<sequence length="198" mass="23408">MKIVLTKNSLILLTVCSVILCCKNRTEKLQQNKVYKSVISKKIEKVFIDSLNTLEHKIILNKVYIERKLIYEIEIFNSEKIVNAFKIPYHFISENDTLQADELRLSKNTVNNNHIKVKIENGFIIEFWQSETLFQYLVYFEKEDLYLRRIKRISEENAYSKKIKICEVALNENLHKLSATKIDSIINNFDNIKNINCN</sequence>
<organism evidence="1 2">
    <name type="scientific">Flavobacterium hungaricum</name>
    <dbReference type="NCBI Taxonomy" id="2082725"/>
    <lineage>
        <taxon>Bacteria</taxon>
        <taxon>Pseudomonadati</taxon>
        <taxon>Bacteroidota</taxon>
        <taxon>Flavobacteriia</taxon>
        <taxon>Flavobacteriales</taxon>
        <taxon>Flavobacteriaceae</taxon>
        <taxon>Flavobacterium</taxon>
    </lineage>
</organism>
<keyword evidence="2" id="KW-1185">Reference proteome</keyword>
<dbReference type="RefSeq" id="WP_194139965.1">
    <property type="nucleotide sequence ID" value="NZ_PRDM01000004.1"/>
</dbReference>
<evidence type="ECO:0000313" key="2">
    <source>
        <dbReference type="Proteomes" id="UP000640614"/>
    </source>
</evidence>
<proteinExistence type="predicted"/>
<accession>A0ABR9TN54</accession>
<evidence type="ECO:0000313" key="1">
    <source>
        <dbReference type="EMBL" id="MBE8726785.1"/>
    </source>
</evidence>
<gene>
    <name evidence="1" type="ORF">C4F50_17855</name>
</gene>
<dbReference type="EMBL" id="PRDM01000004">
    <property type="protein sequence ID" value="MBE8726785.1"/>
    <property type="molecule type" value="Genomic_DNA"/>
</dbReference>
<evidence type="ECO:0008006" key="3">
    <source>
        <dbReference type="Google" id="ProtNLM"/>
    </source>
</evidence>
<reference evidence="1 2" key="1">
    <citation type="submission" date="2018-07" db="EMBL/GenBank/DDBJ databases">
        <title>Genome assembly of strain KB82.</title>
        <authorList>
            <person name="Kukolya J."/>
            <person name="Horvath B."/>
            <person name="Nagy I."/>
            <person name="Toth A."/>
        </authorList>
    </citation>
    <scope>NUCLEOTIDE SEQUENCE [LARGE SCALE GENOMIC DNA]</scope>
    <source>
        <strain evidence="1 2">Kb82</strain>
    </source>
</reference>
<protein>
    <recommendedName>
        <fullName evidence="3">Lipoprotein</fullName>
    </recommendedName>
</protein>
<comment type="caution">
    <text evidence="1">The sequence shown here is derived from an EMBL/GenBank/DDBJ whole genome shotgun (WGS) entry which is preliminary data.</text>
</comment>
<name>A0ABR9TN54_9FLAO</name>
<dbReference type="Proteomes" id="UP000640614">
    <property type="component" value="Unassembled WGS sequence"/>
</dbReference>